<gene>
    <name evidence="9" type="ORF">GRI34_04390</name>
</gene>
<accession>A0A6I4TK83</accession>
<protein>
    <submittedName>
        <fullName evidence="9">DUF4131 domain-containing protein</fullName>
    </submittedName>
</protein>
<evidence type="ECO:0000256" key="3">
    <source>
        <dbReference type="ARBA" id="ARBA00022692"/>
    </source>
</evidence>
<dbReference type="AlphaFoldDB" id="A0A6I4TK83"/>
<feature type="transmembrane region" description="Helical" evidence="6">
    <location>
        <begin position="352"/>
        <end position="369"/>
    </location>
</feature>
<evidence type="ECO:0000256" key="1">
    <source>
        <dbReference type="ARBA" id="ARBA00004651"/>
    </source>
</evidence>
<evidence type="ECO:0000259" key="7">
    <source>
        <dbReference type="Pfam" id="PF03772"/>
    </source>
</evidence>
<comment type="subcellular location">
    <subcellularLocation>
        <location evidence="1">Cell membrane</location>
        <topology evidence="1">Multi-pass membrane protein</topology>
    </subcellularLocation>
</comment>
<keyword evidence="3 6" id="KW-0812">Transmembrane</keyword>
<feature type="transmembrane region" description="Helical" evidence="6">
    <location>
        <begin position="99"/>
        <end position="120"/>
    </location>
</feature>
<feature type="transmembrane region" description="Helical" evidence="6">
    <location>
        <begin position="531"/>
        <end position="548"/>
    </location>
</feature>
<feature type="transmembrane region" description="Helical" evidence="6">
    <location>
        <begin position="465"/>
        <end position="491"/>
    </location>
</feature>
<feature type="transmembrane region" description="Helical" evidence="6">
    <location>
        <begin position="51"/>
        <end position="68"/>
    </location>
</feature>
<evidence type="ECO:0000313" key="10">
    <source>
        <dbReference type="Proteomes" id="UP000432727"/>
    </source>
</evidence>
<feature type="transmembrane region" description="Helical" evidence="6">
    <location>
        <begin position="74"/>
        <end position="92"/>
    </location>
</feature>
<dbReference type="Pfam" id="PF13567">
    <property type="entry name" value="DUF4131"/>
    <property type="match status" value="1"/>
</dbReference>
<evidence type="ECO:0000256" key="6">
    <source>
        <dbReference type="SAM" id="Phobius"/>
    </source>
</evidence>
<dbReference type="InterPro" id="IPR004477">
    <property type="entry name" value="ComEC_N"/>
</dbReference>
<evidence type="ECO:0000256" key="5">
    <source>
        <dbReference type="ARBA" id="ARBA00023136"/>
    </source>
</evidence>
<evidence type="ECO:0000256" key="4">
    <source>
        <dbReference type="ARBA" id="ARBA00022989"/>
    </source>
</evidence>
<feature type="domain" description="ComEC/Rec2-related protein" evidence="7">
    <location>
        <begin position="271"/>
        <end position="551"/>
    </location>
</feature>
<dbReference type="InterPro" id="IPR025405">
    <property type="entry name" value="DUF4131"/>
</dbReference>
<sequence length="727" mass="77964">MAIEGTPQVPFGEPDGIADVAVQRPWRMRAVLSRTGEAAERFLTASSFDRGPWITVAFAAGIGAWFLLDNRWQCSVAMGAAVLAALAAIAVWRGRDDRAALRLAVTVLSVAFALGMATVWSKSELVGAAAIERPTVVSLDARILDREEQPAVERVRLTLAARDAEAGRPIKVRVNVPLEKDVGGLEEGARVRLKARLMPPSAPILPGAYDFARAAWFKGLAATGSLVGEIELVEQVGNRNSPIAQAQRFLSKHVRSRLDGAPGTIAAAFASGDRGGISAVDEDAMRDAGLTHLLSISGLHVSAVIAAAYFLASKLFALWPWFALRVRLPLVAAAVGAGAGIAYTLLTGAEVPTVRSCIGAMLVLGALALGREPLSMRMVAVAAAAVLFAWPEALVGPSFQMSFAAVIAIIALHNSEPIRAFLAPREESRARWLARRTVMLFVTGLVIEIALTPVVLFHFHRAGLYGAFANVVAIPLVTFVSMPLIAIALLLDMVGAGAPFWWLVGVSLDLLLDLAHFTASQPGAVKLVPHMGLGIIALFVAGGLWLALWRGKARLWGLIPAALAALILAVSPVPDILVTRDGGNLGLVDERGNLFVLRGAPGTYARTNIVELAGSEIEPRNIRDYAGADCSADFCTLRLKTSDREWIVLVALNKQRVDERQLAAACELSDVVVADRWLPRSCMPRWLKLDRRYLERNGGVAIYLEDEQVRTVASSQGDHGWWQPVQD</sequence>
<keyword evidence="10" id="KW-1185">Reference proteome</keyword>
<name>A0A6I4TK83_9SPHN</name>
<dbReference type="EMBL" id="WTYI01000001">
    <property type="protein sequence ID" value="MXO95659.1"/>
    <property type="molecule type" value="Genomic_DNA"/>
</dbReference>
<reference evidence="9 10" key="1">
    <citation type="submission" date="2019-12" db="EMBL/GenBank/DDBJ databases">
        <title>Genomic-based taxomic classification of the family Erythrobacteraceae.</title>
        <authorList>
            <person name="Xu L."/>
        </authorList>
    </citation>
    <scope>NUCLEOTIDE SEQUENCE [LARGE SCALE GENOMIC DNA]</scope>
    <source>
        <strain evidence="9 10">JCM 12189</strain>
    </source>
</reference>
<dbReference type="PANTHER" id="PTHR30619">
    <property type="entry name" value="DNA INTERNALIZATION/COMPETENCE PROTEIN COMEC/REC2"/>
    <property type="match status" value="1"/>
</dbReference>
<dbReference type="Pfam" id="PF03772">
    <property type="entry name" value="Competence"/>
    <property type="match status" value="1"/>
</dbReference>
<keyword evidence="4 6" id="KW-1133">Transmembrane helix</keyword>
<evidence type="ECO:0000259" key="8">
    <source>
        <dbReference type="Pfam" id="PF13567"/>
    </source>
</evidence>
<feature type="transmembrane region" description="Helical" evidence="6">
    <location>
        <begin position="293"/>
        <end position="312"/>
    </location>
</feature>
<feature type="transmembrane region" description="Helical" evidence="6">
    <location>
        <begin position="500"/>
        <end position="519"/>
    </location>
</feature>
<proteinExistence type="predicted"/>
<organism evidence="9 10">
    <name type="scientific">Qipengyuania aquimaris</name>
    <dbReference type="NCBI Taxonomy" id="255984"/>
    <lineage>
        <taxon>Bacteria</taxon>
        <taxon>Pseudomonadati</taxon>
        <taxon>Pseudomonadota</taxon>
        <taxon>Alphaproteobacteria</taxon>
        <taxon>Sphingomonadales</taxon>
        <taxon>Erythrobacteraceae</taxon>
        <taxon>Qipengyuania</taxon>
    </lineage>
</organism>
<dbReference type="GO" id="GO:0005886">
    <property type="term" value="C:plasma membrane"/>
    <property type="evidence" value="ECO:0007669"/>
    <property type="project" value="UniProtKB-SubCell"/>
</dbReference>
<feature type="transmembrane region" description="Helical" evidence="6">
    <location>
        <begin position="324"/>
        <end position="346"/>
    </location>
</feature>
<dbReference type="Proteomes" id="UP000432727">
    <property type="component" value="Unassembled WGS sequence"/>
</dbReference>
<dbReference type="InterPro" id="IPR052159">
    <property type="entry name" value="Competence_DNA_uptake"/>
</dbReference>
<comment type="caution">
    <text evidence="9">The sequence shown here is derived from an EMBL/GenBank/DDBJ whole genome shotgun (WGS) entry which is preliminary data.</text>
</comment>
<dbReference type="OrthoDB" id="9790149at2"/>
<feature type="transmembrane region" description="Helical" evidence="6">
    <location>
        <begin position="399"/>
        <end position="416"/>
    </location>
</feature>
<evidence type="ECO:0000256" key="2">
    <source>
        <dbReference type="ARBA" id="ARBA00022475"/>
    </source>
</evidence>
<dbReference type="NCBIfam" id="TIGR00360">
    <property type="entry name" value="ComEC_N-term"/>
    <property type="match status" value="1"/>
</dbReference>
<keyword evidence="5 6" id="KW-0472">Membrane</keyword>
<dbReference type="PANTHER" id="PTHR30619:SF1">
    <property type="entry name" value="RECOMBINATION PROTEIN 2"/>
    <property type="match status" value="1"/>
</dbReference>
<dbReference type="RefSeq" id="WP_160594897.1">
    <property type="nucleotide sequence ID" value="NZ_WTYI01000001.1"/>
</dbReference>
<feature type="transmembrane region" description="Helical" evidence="6">
    <location>
        <begin position="555"/>
        <end position="573"/>
    </location>
</feature>
<feature type="transmembrane region" description="Helical" evidence="6">
    <location>
        <begin position="437"/>
        <end position="459"/>
    </location>
</feature>
<feature type="domain" description="DUF4131" evidence="8">
    <location>
        <begin position="75"/>
        <end position="228"/>
    </location>
</feature>
<evidence type="ECO:0000313" key="9">
    <source>
        <dbReference type="EMBL" id="MXO95659.1"/>
    </source>
</evidence>
<keyword evidence="2" id="KW-1003">Cell membrane</keyword>